<evidence type="ECO:0000313" key="2">
    <source>
        <dbReference type="EMBL" id="ORX12867.1"/>
    </source>
</evidence>
<accession>A0A1X2F381</accession>
<evidence type="ECO:0000313" key="3">
    <source>
        <dbReference type="Proteomes" id="UP000193317"/>
    </source>
</evidence>
<keyword evidence="1" id="KW-0732">Signal</keyword>
<dbReference type="OrthoDB" id="4663611at2"/>
<protein>
    <recommendedName>
        <fullName evidence="4">Lipoprotein</fullName>
    </recommendedName>
</protein>
<dbReference type="InterPro" id="IPR006311">
    <property type="entry name" value="TAT_signal"/>
</dbReference>
<dbReference type="RefSeq" id="WP_085669967.1">
    <property type="nucleotide sequence ID" value="NZ_JACKRU010000158.1"/>
</dbReference>
<dbReference type="Proteomes" id="UP000193317">
    <property type="component" value="Unassembled WGS sequence"/>
</dbReference>
<organism evidence="2 3">
    <name type="scientific">Mycobacterium szulgai</name>
    <dbReference type="NCBI Taxonomy" id="1787"/>
    <lineage>
        <taxon>Bacteria</taxon>
        <taxon>Bacillati</taxon>
        <taxon>Actinomycetota</taxon>
        <taxon>Actinomycetes</taxon>
        <taxon>Mycobacteriales</taxon>
        <taxon>Mycobacteriaceae</taxon>
        <taxon>Mycobacterium</taxon>
    </lineage>
</organism>
<feature type="signal peptide" evidence="1">
    <location>
        <begin position="1"/>
        <end position="32"/>
    </location>
</feature>
<proteinExistence type="predicted"/>
<dbReference type="PROSITE" id="PS51318">
    <property type="entry name" value="TAT"/>
    <property type="match status" value="1"/>
</dbReference>
<feature type="chain" id="PRO_5039574074" description="Lipoprotein" evidence="1">
    <location>
        <begin position="33"/>
        <end position="444"/>
    </location>
</feature>
<dbReference type="AlphaFoldDB" id="A0A1X2F381"/>
<reference evidence="2 3" key="1">
    <citation type="submission" date="2016-01" db="EMBL/GenBank/DDBJ databases">
        <title>The new phylogeny of the genus Mycobacterium.</title>
        <authorList>
            <person name="Tarcisio F."/>
            <person name="Conor M."/>
            <person name="Antonella G."/>
            <person name="Elisabetta G."/>
            <person name="Giulia F.S."/>
            <person name="Sara T."/>
            <person name="Anna F."/>
            <person name="Clotilde B."/>
            <person name="Roberto B."/>
            <person name="Veronica D.S."/>
            <person name="Fabio R."/>
            <person name="Monica P."/>
            <person name="Olivier J."/>
            <person name="Enrico T."/>
            <person name="Nicola S."/>
        </authorList>
    </citation>
    <scope>NUCLEOTIDE SEQUENCE [LARGE SCALE GENOMIC DNA]</scope>
    <source>
        <strain evidence="2 3">DSM 44166</strain>
    </source>
</reference>
<gene>
    <name evidence="2" type="ORF">AWC27_22825</name>
</gene>
<sequence>MSLLSGIPVSRRGVAAFAAAVCLGVSSCSGPAAPPAAAPVPSTAKPAVSPVAPPPPGRASVLAKDWKSYGGTVYYGCPDDFTLGKTALDKIRPKVFDTKTGQLVTPAIPAVGAGVDVLGAACALSGTAAEPKVAYLVATARHAQPLQPETTVATAYVFDLGSSRPSATRELPPPAPDLQLTTAKNWGLAGTTSGVAWTNAFSDGHSLKPPRTVMLSNADLSAMWDDPQPARAWQDVLSLQRNTEAGRTSGVQLRLPTGEPIYQDNDVLTVDGELFDGPERLVQITRSDGSVLSTTFFDLNARTIVKIGDSERVSGAGLTTTLADGQLFIDGHASPTSQFGFGVWNLRTQHWDFLKNRDEVNKSSIAKLAYFDGHLYITNAAGKFSAIALPATEPVTSSWAVRPFGRISGWTLVCRGETSASSGGECREILLVRDEDGHYPGPWF</sequence>
<dbReference type="EMBL" id="LQPW01000031">
    <property type="protein sequence ID" value="ORX12867.1"/>
    <property type="molecule type" value="Genomic_DNA"/>
</dbReference>
<keyword evidence="3" id="KW-1185">Reference proteome</keyword>
<evidence type="ECO:0008006" key="4">
    <source>
        <dbReference type="Google" id="ProtNLM"/>
    </source>
</evidence>
<name>A0A1X2F381_MYCSZ</name>
<evidence type="ECO:0000256" key="1">
    <source>
        <dbReference type="SAM" id="SignalP"/>
    </source>
</evidence>
<comment type="caution">
    <text evidence="2">The sequence shown here is derived from an EMBL/GenBank/DDBJ whole genome shotgun (WGS) entry which is preliminary data.</text>
</comment>